<keyword evidence="2" id="KW-1185">Reference proteome</keyword>
<dbReference type="EMBL" id="CP027845">
    <property type="protein sequence ID" value="AVP87089.1"/>
    <property type="molecule type" value="Genomic_DNA"/>
</dbReference>
<dbReference type="RefSeq" id="WP_106873964.1">
    <property type="nucleotide sequence ID" value="NZ_CP027845.1"/>
</dbReference>
<name>A0A2P1P741_9RICK</name>
<sequence length="113" mass="12546">MGASSTQEENQASTTAMLFTIKVQGEIFTLHPYLSAQSYTDSGRPTYKVKYKVYDSHDHSLSLDRVPEILRDFTDFSQLGALVNTNLGELLEVLGVELKPEEEANVLGDIPSH</sequence>
<proteinExistence type="predicted"/>
<evidence type="ECO:0000313" key="2">
    <source>
        <dbReference type="Proteomes" id="UP000241762"/>
    </source>
</evidence>
<organism evidence="1 2">
    <name type="scientific">Candidatus Phycorickettsia trachydisci</name>
    <dbReference type="NCBI Taxonomy" id="2115978"/>
    <lineage>
        <taxon>Bacteria</taxon>
        <taxon>Pseudomonadati</taxon>
        <taxon>Pseudomonadota</taxon>
        <taxon>Alphaproteobacteria</taxon>
        <taxon>Rickettsiales</taxon>
        <taxon>Rickettsiaceae</taxon>
        <taxon>Candidatus Phycorickettsia</taxon>
    </lineage>
</organism>
<dbReference type="AlphaFoldDB" id="A0A2P1P741"/>
<reference evidence="1 2" key="1">
    <citation type="submission" date="2018-03" db="EMBL/GenBank/DDBJ databases">
        <title>A gene transfer event suggests a long-term partnership between eustigmatophyte algae and a novel lineage of endosymbiotic bacteria.</title>
        <authorList>
            <person name="Yurchenko T."/>
            <person name="Sevcikova T."/>
            <person name="Pribyl P."/>
            <person name="El Karkouri K."/>
            <person name="Klimes V."/>
            <person name="Amaral R."/>
            <person name="Zbrankova V."/>
            <person name="Kim E."/>
            <person name="Raoult D."/>
            <person name="Santos L.M.A."/>
            <person name="Elias M."/>
        </authorList>
    </citation>
    <scope>NUCLEOTIDE SEQUENCE [LARGE SCALE GENOMIC DNA]</scope>
    <source>
        <strain evidence="1">CCALA 838</strain>
    </source>
</reference>
<protein>
    <submittedName>
        <fullName evidence="1">Uncharacterized protein</fullName>
    </submittedName>
</protein>
<dbReference type="Proteomes" id="UP000241762">
    <property type="component" value="Chromosome"/>
</dbReference>
<gene>
    <name evidence="1" type="ORF">phytr_1290</name>
</gene>
<accession>A0A2P1P741</accession>
<evidence type="ECO:0000313" key="1">
    <source>
        <dbReference type="EMBL" id="AVP87089.1"/>
    </source>
</evidence>
<dbReference type="KEGG" id="ptc:phytr_1290"/>